<dbReference type="EMBL" id="BAAAZG010000047">
    <property type="protein sequence ID" value="GAA4091710.1"/>
    <property type="molecule type" value="Genomic_DNA"/>
</dbReference>
<feature type="domain" description="Ketoreductase" evidence="2">
    <location>
        <begin position="8"/>
        <end position="184"/>
    </location>
</feature>
<dbReference type="NCBIfam" id="NF005095">
    <property type="entry name" value="PRK06523.1"/>
    <property type="match status" value="1"/>
</dbReference>
<dbReference type="Pfam" id="PF13561">
    <property type="entry name" value="adh_short_C2"/>
    <property type="match status" value="1"/>
</dbReference>
<name>A0ABP7WLN5_9ACTN</name>
<dbReference type="SMART" id="SM00822">
    <property type="entry name" value="PKS_KR"/>
    <property type="match status" value="1"/>
</dbReference>
<evidence type="ECO:0000313" key="4">
    <source>
        <dbReference type="Proteomes" id="UP001500683"/>
    </source>
</evidence>
<dbReference type="PRINTS" id="PR00081">
    <property type="entry name" value="GDHRDH"/>
</dbReference>
<dbReference type="InterPro" id="IPR020904">
    <property type="entry name" value="Sc_DH/Rdtase_CS"/>
</dbReference>
<keyword evidence="4" id="KW-1185">Reference proteome</keyword>
<evidence type="ECO:0000256" key="1">
    <source>
        <dbReference type="ARBA" id="ARBA00006484"/>
    </source>
</evidence>
<sequence length="264" mass="26422">MDLGLKGKVAVVTGGSKGIGLAIAGKLADEGAHVVVGARTVTDELAQMRDERGVAVVAVDLATADGPAALPAEAAELHGGVDILVNNVGASEPGPTFADITDAAWQRIFDITFFSAVRATRAAIPALKARGGGAIVNIGSVNARQPDPAVAHYSAAKAALVNLGKSLAIELAPHGIRVNTISPGPVRTPFWTGPGGFAHVVAGAAGTTPEQAVDEVVPAGMGILTGRFSEPEEVASLALFLASGLAANITGADYVLDGGTIKTV</sequence>
<evidence type="ECO:0000259" key="2">
    <source>
        <dbReference type="SMART" id="SM00822"/>
    </source>
</evidence>
<dbReference type="PROSITE" id="PS00061">
    <property type="entry name" value="ADH_SHORT"/>
    <property type="match status" value="1"/>
</dbReference>
<dbReference type="InterPro" id="IPR036291">
    <property type="entry name" value="NAD(P)-bd_dom_sf"/>
</dbReference>
<gene>
    <name evidence="3" type="ORF">GCM10022214_61210</name>
</gene>
<dbReference type="PRINTS" id="PR00080">
    <property type="entry name" value="SDRFAMILY"/>
</dbReference>
<dbReference type="InterPro" id="IPR002347">
    <property type="entry name" value="SDR_fam"/>
</dbReference>
<evidence type="ECO:0000313" key="3">
    <source>
        <dbReference type="EMBL" id="GAA4091710.1"/>
    </source>
</evidence>
<dbReference type="InterPro" id="IPR057326">
    <property type="entry name" value="KR_dom"/>
</dbReference>
<dbReference type="SUPFAM" id="SSF51735">
    <property type="entry name" value="NAD(P)-binding Rossmann-fold domains"/>
    <property type="match status" value="1"/>
</dbReference>
<protein>
    <submittedName>
        <fullName evidence="3">SDR family oxidoreductase</fullName>
    </submittedName>
</protein>
<reference evidence="4" key="1">
    <citation type="journal article" date="2019" name="Int. J. Syst. Evol. Microbiol.">
        <title>The Global Catalogue of Microorganisms (GCM) 10K type strain sequencing project: providing services to taxonomists for standard genome sequencing and annotation.</title>
        <authorList>
            <consortium name="The Broad Institute Genomics Platform"/>
            <consortium name="The Broad Institute Genome Sequencing Center for Infectious Disease"/>
            <person name="Wu L."/>
            <person name="Ma J."/>
        </authorList>
    </citation>
    <scope>NUCLEOTIDE SEQUENCE [LARGE SCALE GENOMIC DNA]</scope>
    <source>
        <strain evidence="4">JCM 16702</strain>
    </source>
</reference>
<proteinExistence type="inferred from homology"/>
<dbReference type="InterPro" id="IPR050259">
    <property type="entry name" value="SDR"/>
</dbReference>
<dbReference type="CDD" id="cd05233">
    <property type="entry name" value="SDR_c"/>
    <property type="match status" value="1"/>
</dbReference>
<dbReference type="Proteomes" id="UP001500683">
    <property type="component" value="Unassembled WGS sequence"/>
</dbReference>
<dbReference type="Gene3D" id="3.40.50.720">
    <property type="entry name" value="NAD(P)-binding Rossmann-like Domain"/>
    <property type="match status" value="1"/>
</dbReference>
<comment type="caution">
    <text evidence="3">The sequence shown here is derived from an EMBL/GenBank/DDBJ whole genome shotgun (WGS) entry which is preliminary data.</text>
</comment>
<dbReference type="RefSeq" id="WP_344954540.1">
    <property type="nucleotide sequence ID" value="NZ_BAAAZG010000047.1"/>
</dbReference>
<accession>A0ABP7WLN5</accession>
<dbReference type="PANTHER" id="PTHR42879">
    <property type="entry name" value="3-OXOACYL-(ACYL-CARRIER-PROTEIN) REDUCTASE"/>
    <property type="match status" value="1"/>
</dbReference>
<organism evidence="3 4">
    <name type="scientific">Actinomadura miaoliensis</name>
    <dbReference type="NCBI Taxonomy" id="430685"/>
    <lineage>
        <taxon>Bacteria</taxon>
        <taxon>Bacillati</taxon>
        <taxon>Actinomycetota</taxon>
        <taxon>Actinomycetes</taxon>
        <taxon>Streptosporangiales</taxon>
        <taxon>Thermomonosporaceae</taxon>
        <taxon>Actinomadura</taxon>
    </lineage>
</organism>
<comment type="similarity">
    <text evidence="1">Belongs to the short-chain dehydrogenases/reductases (SDR) family.</text>
</comment>